<accession>A0AB73HTQ6</accession>
<reference evidence="1" key="1">
    <citation type="submission" date="2022-09" db="EMBL/GenBank/DDBJ databases">
        <title>Intensive care unit water sources are persistently colonized with multi-drug resistant bacteria and are the site of extensive horizontal gene transfer of antibiotic resistance genes.</title>
        <authorList>
            <person name="Diorio-Toth L."/>
        </authorList>
    </citation>
    <scope>NUCLEOTIDE SEQUENCE</scope>
    <source>
        <strain evidence="1">GD04146</strain>
    </source>
</reference>
<gene>
    <name evidence="1" type="ORF">N7380_02675</name>
</gene>
<proteinExistence type="predicted"/>
<name>A0AB73HTQ6_AQUAC</name>
<evidence type="ECO:0000313" key="2">
    <source>
        <dbReference type="Proteomes" id="UP001158058"/>
    </source>
</evidence>
<dbReference type="AlphaFoldDB" id="A0AB73HTQ6"/>
<protein>
    <submittedName>
        <fullName evidence="1">Uncharacterized protein</fullName>
    </submittedName>
</protein>
<comment type="caution">
    <text evidence="1">The sequence shown here is derived from an EMBL/GenBank/DDBJ whole genome shotgun (WGS) entry which is preliminary data.</text>
</comment>
<organism evidence="1 2">
    <name type="scientific">Aquipseudomonas alcaligenes</name>
    <name type="common">Pseudomonas alcaligenes</name>
    <dbReference type="NCBI Taxonomy" id="43263"/>
    <lineage>
        <taxon>Bacteria</taxon>
        <taxon>Pseudomonadati</taxon>
        <taxon>Pseudomonadota</taxon>
        <taxon>Gammaproteobacteria</taxon>
        <taxon>Pseudomonadales</taxon>
        <taxon>Pseudomonadaceae</taxon>
        <taxon>Aquipseudomonas</taxon>
    </lineage>
</organism>
<sequence length="241" mass="26241">MASFLRSLLLLGLPGFDAPLDSGQRQIKALHQANRLAFLSQHALLYCLLDDNGIARRHLQESLAGLEASTRQLQCLLTDDALKQQAAALQPLLHSYALLLPAASGDDLRRIALLLSESLLARTLALAAALAVGGPGPVARWLALCGQAYAYSQRTVCLLAVRDTAALHIDRPALLLECRVRCHGALNELSSLARCHEEIADLLSELDRLHSTPPHEPGAPWLHHVSSSLLHSLQRLERPEQ</sequence>
<dbReference type="RefSeq" id="WP_279999601.1">
    <property type="nucleotide sequence ID" value="NZ_JAODZF010000001.1"/>
</dbReference>
<dbReference type="EMBL" id="JAODZF010000001">
    <property type="protein sequence ID" value="MDH0141208.1"/>
    <property type="molecule type" value="Genomic_DNA"/>
</dbReference>
<evidence type="ECO:0000313" key="1">
    <source>
        <dbReference type="EMBL" id="MDH0141208.1"/>
    </source>
</evidence>
<dbReference type="Proteomes" id="UP001158058">
    <property type="component" value="Unassembled WGS sequence"/>
</dbReference>